<dbReference type="AlphaFoldDB" id="A0A1N6FSR2"/>
<name>A0A1N6FSR2_9RHOB</name>
<dbReference type="InterPro" id="IPR037359">
    <property type="entry name" value="NST/OST"/>
</dbReference>
<protein>
    <submittedName>
        <fullName evidence="2">Sulfotransferase family protein</fullName>
    </submittedName>
</protein>
<dbReference type="PANTHER" id="PTHR10605:SF56">
    <property type="entry name" value="BIFUNCTIONAL HEPARAN SULFATE N-DEACETYLASE_N-SULFOTRANSFERASE"/>
    <property type="match status" value="1"/>
</dbReference>
<evidence type="ECO:0000256" key="1">
    <source>
        <dbReference type="ARBA" id="ARBA00022679"/>
    </source>
</evidence>
<dbReference type="EMBL" id="FSRL01000001">
    <property type="protein sequence ID" value="SIN98304.1"/>
    <property type="molecule type" value="Genomic_DNA"/>
</dbReference>
<dbReference type="Proteomes" id="UP000184932">
    <property type="component" value="Unassembled WGS sequence"/>
</dbReference>
<dbReference type="STRING" id="1217970.SAMN05444002_1926"/>
<organism evidence="2 3">
    <name type="scientific">Vannielia litorea</name>
    <dbReference type="NCBI Taxonomy" id="1217970"/>
    <lineage>
        <taxon>Bacteria</taxon>
        <taxon>Pseudomonadati</taxon>
        <taxon>Pseudomonadota</taxon>
        <taxon>Alphaproteobacteria</taxon>
        <taxon>Rhodobacterales</taxon>
        <taxon>Paracoccaceae</taxon>
        <taxon>Vannielia</taxon>
    </lineage>
</organism>
<dbReference type="Pfam" id="PF13469">
    <property type="entry name" value="Sulfotransfer_3"/>
    <property type="match status" value="1"/>
</dbReference>
<evidence type="ECO:0000313" key="2">
    <source>
        <dbReference type="EMBL" id="SIN98304.1"/>
    </source>
</evidence>
<accession>A0A1N6FSR2</accession>
<evidence type="ECO:0000313" key="3">
    <source>
        <dbReference type="Proteomes" id="UP000184932"/>
    </source>
</evidence>
<dbReference type="Gene3D" id="3.40.50.300">
    <property type="entry name" value="P-loop containing nucleotide triphosphate hydrolases"/>
    <property type="match status" value="1"/>
</dbReference>
<proteinExistence type="predicted"/>
<gene>
    <name evidence="2" type="ORF">SAMN05444002_1926</name>
</gene>
<keyword evidence="3" id="KW-1185">Reference proteome</keyword>
<sequence length="298" mass="33865">MGERATLLYGIGAPRTGTSWLYGFLDAHPQCAMPVAKEMHYWDTVEGMNPDWQKDAVVAQIGRLRDRIARVDSGEEEGRLPRLRRRLRQMERWLAVLVIGARDPRAYVDILYEGAEDAKLVADITPAYCLLPQKRLREMAEVVPETRFLFLMRDPVDRYWSQCRFMAGRRAARAGQGNTEEVARQLLDKALRGENADIAQRGDYTAVLAKLAALPKERVMCGFYEDLFKPGSVRALCDFLGIDRVKVNLNEKVNAGPEVELDEPRRAALQRMLAPQYAAVAEEMGALPEAWQRNMERV</sequence>
<reference evidence="3" key="1">
    <citation type="submission" date="2016-11" db="EMBL/GenBank/DDBJ databases">
        <authorList>
            <person name="Varghese N."/>
            <person name="Submissions S."/>
        </authorList>
    </citation>
    <scope>NUCLEOTIDE SEQUENCE [LARGE SCALE GENOMIC DNA]</scope>
    <source>
        <strain evidence="3">DSM 29440</strain>
    </source>
</reference>
<keyword evidence="1 2" id="KW-0808">Transferase</keyword>
<dbReference type="RefSeq" id="WP_074256008.1">
    <property type="nucleotide sequence ID" value="NZ_FSRL01000001.1"/>
</dbReference>
<dbReference type="InterPro" id="IPR027417">
    <property type="entry name" value="P-loop_NTPase"/>
</dbReference>
<dbReference type="GO" id="GO:0008146">
    <property type="term" value="F:sulfotransferase activity"/>
    <property type="evidence" value="ECO:0007669"/>
    <property type="project" value="InterPro"/>
</dbReference>
<dbReference type="PANTHER" id="PTHR10605">
    <property type="entry name" value="HEPARAN SULFATE SULFOTRANSFERASE"/>
    <property type="match status" value="1"/>
</dbReference>
<dbReference type="SUPFAM" id="SSF52540">
    <property type="entry name" value="P-loop containing nucleoside triphosphate hydrolases"/>
    <property type="match status" value="1"/>
</dbReference>